<feature type="compositionally biased region" description="Basic and acidic residues" evidence="3">
    <location>
        <begin position="166"/>
        <end position="182"/>
    </location>
</feature>
<keyword evidence="6" id="KW-1185">Reference proteome</keyword>
<dbReference type="FunFam" id="2.60.40.420:FF:000034">
    <property type="entry name" value="Cupredoxin superfamily protein"/>
    <property type="match status" value="1"/>
</dbReference>
<dbReference type="GO" id="GO:0005886">
    <property type="term" value="C:plasma membrane"/>
    <property type="evidence" value="ECO:0007669"/>
    <property type="project" value="TreeGrafter"/>
</dbReference>
<evidence type="ECO:0000313" key="5">
    <source>
        <dbReference type="EMBL" id="CAH9128280.1"/>
    </source>
</evidence>
<dbReference type="Gene3D" id="2.60.40.420">
    <property type="entry name" value="Cupredoxins - blue copper proteins"/>
    <property type="match status" value="1"/>
</dbReference>
<feature type="region of interest" description="Disordered" evidence="3">
    <location>
        <begin position="118"/>
        <end position="185"/>
    </location>
</feature>
<dbReference type="InterPro" id="IPR003245">
    <property type="entry name" value="Phytocyanin_dom"/>
</dbReference>
<dbReference type="Proteomes" id="UP001152523">
    <property type="component" value="Unassembled WGS sequence"/>
</dbReference>
<comment type="caution">
    <text evidence="5">The sequence shown here is derived from an EMBL/GenBank/DDBJ whole genome shotgun (WGS) entry which is preliminary data.</text>
</comment>
<dbReference type="PANTHER" id="PTHR33021:SF235">
    <property type="entry name" value="COPPER ION BINDING _ ELECTRON CARRIER PROTEIN-RELATED"/>
    <property type="match status" value="1"/>
</dbReference>
<dbReference type="InterPro" id="IPR008972">
    <property type="entry name" value="Cupredoxin"/>
</dbReference>
<evidence type="ECO:0000313" key="6">
    <source>
        <dbReference type="Proteomes" id="UP001152523"/>
    </source>
</evidence>
<name>A0AAV0EYK5_9ASTE</name>
<feature type="compositionally biased region" description="Low complexity" evidence="3">
    <location>
        <begin position="118"/>
        <end position="127"/>
    </location>
</feature>
<evidence type="ECO:0000259" key="4">
    <source>
        <dbReference type="PROSITE" id="PS51485"/>
    </source>
</evidence>
<evidence type="ECO:0000256" key="1">
    <source>
        <dbReference type="ARBA" id="ARBA00023157"/>
    </source>
</evidence>
<reference evidence="5" key="1">
    <citation type="submission" date="2022-07" db="EMBL/GenBank/DDBJ databases">
        <authorList>
            <person name="Macas J."/>
            <person name="Novak P."/>
            <person name="Neumann P."/>
        </authorList>
    </citation>
    <scope>NUCLEOTIDE SEQUENCE</scope>
</reference>
<protein>
    <recommendedName>
        <fullName evidence="4">Phytocyanin domain-containing protein</fullName>
    </recommendedName>
</protein>
<dbReference type="PROSITE" id="PS51485">
    <property type="entry name" value="PHYTOCYANIN"/>
    <property type="match status" value="1"/>
</dbReference>
<dbReference type="CDD" id="cd04216">
    <property type="entry name" value="Phytocyanin"/>
    <property type="match status" value="1"/>
</dbReference>
<keyword evidence="1" id="KW-1015">Disulfide bond</keyword>
<dbReference type="SUPFAM" id="SSF49503">
    <property type="entry name" value="Cupredoxins"/>
    <property type="match status" value="1"/>
</dbReference>
<sequence>MELAMGTKVYKVGEEVGWNNCTKVNDFYSQWSASKYFQVGDVLVFRFNPSNDNVFRVTAEDFTACTAPSPIGLPTDGIEAFTLDTPGPAYFICSIPGRCQAGQKLQVFVHSNLAPAPSPSQLAANQPQLPPAPAPSPVSLQQQQQSPPLPPPSTSPIPPPGPAPSSDHHHSPEQSPSDDKKSGSASLSLNAWVAVAAALALSLFNLAGTTS</sequence>
<feature type="compositionally biased region" description="Pro residues" evidence="3">
    <location>
        <begin position="147"/>
        <end position="163"/>
    </location>
</feature>
<evidence type="ECO:0000256" key="2">
    <source>
        <dbReference type="ARBA" id="ARBA00023180"/>
    </source>
</evidence>
<dbReference type="EMBL" id="CAMAPF010000949">
    <property type="protein sequence ID" value="CAH9128280.1"/>
    <property type="molecule type" value="Genomic_DNA"/>
</dbReference>
<dbReference type="AlphaFoldDB" id="A0AAV0EYK5"/>
<feature type="domain" description="Phytocyanin" evidence="4">
    <location>
        <begin position="8"/>
        <end position="111"/>
    </location>
</feature>
<dbReference type="PANTHER" id="PTHR33021">
    <property type="entry name" value="BLUE COPPER PROTEIN"/>
    <property type="match status" value="1"/>
</dbReference>
<gene>
    <name evidence="5" type="ORF">CEPIT_LOCUS28961</name>
</gene>
<organism evidence="5 6">
    <name type="scientific">Cuscuta epithymum</name>
    <dbReference type="NCBI Taxonomy" id="186058"/>
    <lineage>
        <taxon>Eukaryota</taxon>
        <taxon>Viridiplantae</taxon>
        <taxon>Streptophyta</taxon>
        <taxon>Embryophyta</taxon>
        <taxon>Tracheophyta</taxon>
        <taxon>Spermatophyta</taxon>
        <taxon>Magnoliopsida</taxon>
        <taxon>eudicotyledons</taxon>
        <taxon>Gunneridae</taxon>
        <taxon>Pentapetalae</taxon>
        <taxon>asterids</taxon>
        <taxon>lamiids</taxon>
        <taxon>Solanales</taxon>
        <taxon>Convolvulaceae</taxon>
        <taxon>Cuscuteae</taxon>
        <taxon>Cuscuta</taxon>
        <taxon>Cuscuta subgen. Cuscuta</taxon>
    </lineage>
</organism>
<dbReference type="GO" id="GO:0009055">
    <property type="term" value="F:electron transfer activity"/>
    <property type="evidence" value="ECO:0007669"/>
    <property type="project" value="InterPro"/>
</dbReference>
<feature type="compositionally biased region" description="Low complexity" evidence="3">
    <location>
        <begin position="137"/>
        <end position="146"/>
    </location>
</feature>
<evidence type="ECO:0000256" key="3">
    <source>
        <dbReference type="SAM" id="MobiDB-lite"/>
    </source>
</evidence>
<accession>A0AAV0EYK5</accession>
<dbReference type="InterPro" id="IPR039391">
    <property type="entry name" value="Phytocyanin-like"/>
</dbReference>
<keyword evidence="2" id="KW-0325">Glycoprotein</keyword>
<proteinExistence type="predicted"/>
<dbReference type="Pfam" id="PF02298">
    <property type="entry name" value="Cu_bind_like"/>
    <property type="match status" value="1"/>
</dbReference>